<evidence type="ECO:0000256" key="3">
    <source>
        <dbReference type="ARBA" id="ARBA00022989"/>
    </source>
</evidence>
<dbReference type="CDD" id="cd07021">
    <property type="entry name" value="Clp_protease_NfeD_like"/>
    <property type="match status" value="1"/>
</dbReference>
<evidence type="ECO:0000256" key="1">
    <source>
        <dbReference type="ARBA" id="ARBA00004141"/>
    </source>
</evidence>
<dbReference type="InterPro" id="IPR012340">
    <property type="entry name" value="NA-bd_OB-fold"/>
</dbReference>
<dbReference type="OrthoDB" id="9806253at2"/>
<evidence type="ECO:0000256" key="2">
    <source>
        <dbReference type="ARBA" id="ARBA00022692"/>
    </source>
</evidence>
<evidence type="ECO:0000256" key="4">
    <source>
        <dbReference type="ARBA" id="ARBA00023136"/>
    </source>
</evidence>
<gene>
    <name evidence="9" type="ORF">BN988_00299</name>
    <name evidence="10" type="ORF">OPHB3_3286</name>
</gene>
<feature type="transmembrane region" description="Helical" evidence="5">
    <location>
        <begin position="6"/>
        <end position="24"/>
    </location>
</feature>
<dbReference type="EMBL" id="CCAX010000001">
    <property type="protein sequence ID" value="CDO01853.1"/>
    <property type="molecule type" value="Genomic_DNA"/>
</dbReference>
<evidence type="ECO:0000313" key="12">
    <source>
        <dbReference type="Proteomes" id="UP000052946"/>
    </source>
</evidence>
<dbReference type="InterPro" id="IPR029045">
    <property type="entry name" value="ClpP/crotonase-like_dom_sf"/>
</dbReference>
<reference evidence="9 11" key="2">
    <citation type="submission" date="2014-03" db="EMBL/GenBank/DDBJ databases">
        <authorList>
            <person name="Urmite Genomes U."/>
        </authorList>
    </citation>
    <scope>NUCLEOTIDE SEQUENCE [LARGE SCALE GENOMIC DNA]</scope>
    <source>
        <strain evidence="9 11">S1</strain>
    </source>
</reference>
<keyword evidence="2 5" id="KW-0812">Transmembrane</keyword>
<reference evidence="10 12" key="4">
    <citation type="journal article" date="2016" name="Genome Announc.">
        <title>Draft Genome Sequence of Oceanobacillus picturae Heshi-B3, Isolated from Fermented Rice Bran in a Traditional Japanese Seafood Dish.</title>
        <authorList>
            <person name="Akuzawa S."/>
            <person name="Nagaoka J."/>
            <person name="Kanekatsu M."/>
            <person name="Kanesaki Y."/>
            <person name="Suzuki T."/>
        </authorList>
    </citation>
    <scope>NUCLEOTIDE SEQUENCE [LARGE SCALE GENOMIC DNA]</scope>
    <source>
        <strain evidence="10 12">Heshi-B3</strain>
    </source>
</reference>
<comment type="subcellular location">
    <subcellularLocation>
        <location evidence="1">Membrane</location>
        <topology evidence="1">Multi-pass membrane protein</topology>
    </subcellularLocation>
</comment>
<dbReference type="InterPro" id="IPR002810">
    <property type="entry name" value="NfeD-like_C"/>
</dbReference>
<dbReference type="InterPro" id="IPR056738">
    <property type="entry name" value="NfeD1b_N"/>
</dbReference>
<evidence type="ECO:0000259" key="7">
    <source>
        <dbReference type="Pfam" id="PF24961"/>
    </source>
</evidence>
<feature type="transmembrane region" description="Helical" evidence="5">
    <location>
        <begin position="265"/>
        <end position="286"/>
    </location>
</feature>
<evidence type="ECO:0000313" key="11">
    <source>
        <dbReference type="Proteomes" id="UP000028863"/>
    </source>
</evidence>
<evidence type="ECO:0000313" key="10">
    <source>
        <dbReference type="EMBL" id="GAQ19319.1"/>
    </source>
</evidence>
<accession>W9A8M5</accession>
<dbReference type="EMBL" id="BBXV01000043">
    <property type="protein sequence ID" value="GAQ19319.1"/>
    <property type="molecule type" value="Genomic_DNA"/>
</dbReference>
<dbReference type="SUPFAM" id="SSF52096">
    <property type="entry name" value="ClpP/crotonase"/>
    <property type="match status" value="1"/>
</dbReference>
<dbReference type="AlphaFoldDB" id="W9A8M5"/>
<dbReference type="Gene3D" id="2.40.50.140">
    <property type="entry name" value="Nucleic acid-binding proteins"/>
    <property type="match status" value="1"/>
</dbReference>
<feature type="domain" description="NfeD integral membrane" evidence="7">
    <location>
        <begin position="242"/>
        <end position="355"/>
    </location>
</feature>
<keyword evidence="3 5" id="KW-1133">Transmembrane helix</keyword>
<feature type="transmembrane region" description="Helical" evidence="5">
    <location>
        <begin position="241"/>
        <end position="259"/>
    </location>
</feature>
<feature type="transmembrane region" description="Helical" evidence="5">
    <location>
        <begin position="332"/>
        <end position="354"/>
    </location>
</feature>
<evidence type="ECO:0000259" key="8">
    <source>
        <dbReference type="Pfam" id="PF25145"/>
    </source>
</evidence>
<reference evidence="9 11" key="1">
    <citation type="submission" date="2014-03" db="EMBL/GenBank/DDBJ databases">
        <title>Draft genome sequencing of Oceanobacillus picturae strain S1 isolated from human gut.</title>
        <authorList>
            <person name="Croce O."/>
            <person name="Lagier J.C."/>
            <person name="Raoult D."/>
        </authorList>
    </citation>
    <scope>NUCLEOTIDE SEQUENCE [LARGE SCALE GENOMIC DNA]</scope>
    <source>
        <strain evidence="9 11">S1</strain>
    </source>
</reference>
<evidence type="ECO:0000259" key="6">
    <source>
        <dbReference type="Pfam" id="PF01957"/>
    </source>
</evidence>
<protein>
    <submittedName>
        <fullName evidence="9">Signal peptide peptidase SppA, 36K type</fullName>
    </submittedName>
</protein>
<feature type="domain" description="NfeD1b N-terminal" evidence="8">
    <location>
        <begin position="37"/>
        <end position="224"/>
    </location>
</feature>
<feature type="domain" description="NfeD-like C-terminal" evidence="6">
    <location>
        <begin position="387"/>
        <end position="440"/>
    </location>
</feature>
<dbReference type="RefSeq" id="WP_036572510.1">
    <property type="nucleotide sequence ID" value="NZ_BBXV01000043.1"/>
</dbReference>
<dbReference type="Proteomes" id="UP000052946">
    <property type="component" value="Unassembled WGS sequence"/>
</dbReference>
<keyword evidence="4 5" id="KW-0472">Membrane</keyword>
<dbReference type="InterPro" id="IPR052165">
    <property type="entry name" value="Membrane_assoc_protease"/>
</dbReference>
<dbReference type="PANTHER" id="PTHR33507:SF3">
    <property type="entry name" value="INNER MEMBRANE PROTEIN YBBJ"/>
    <property type="match status" value="1"/>
</dbReference>
<dbReference type="Pfam" id="PF24961">
    <property type="entry name" value="NfeD_membrane"/>
    <property type="match status" value="1"/>
</dbReference>
<reference evidence="12" key="3">
    <citation type="submission" date="2015-07" db="EMBL/GenBank/DDBJ databases">
        <title>Draft Genome Sequence of Oceanobacillus picturae Heshi-B3 that Was Isolated from Fermented Rice Bran with Aging Salted Mackerel, Which Was Named Heshiko as Traditional Fermented Seafood in Japan.</title>
        <authorList>
            <person name="Akuzawa S."/>
            <person name="Nakagawa J."/>
            <person name="Kanekatsu T."/>
            <person name="Kanesaki Y."/>
            <person name="Suzuki T."/>
        </authorList>
    </citation>
    <scope>NUCLEOTIDE SEQUENCE [LARGE SCALE GENOMIC DNA]</scope>
    <source>
        <strain evidence="12">Heshi-B3</strain>
    </source>
</reference>
<dbReference type="InterPro" id="IPR056739">
    <property type="entry name" value="NfeD_membrane"/>
</dbReference>
<keyword evidence="11" id="KW-1185">Reference proteome</keyword>
<proteinExistence type="predicted"/>
<dbReference type="Proteomes" id="UP000028863">
    <property type="component" value="Unassembled WGS sequence"/>
</dbReference>
<evidence type="ECO:0000256" key="5">
    <source>
        <dbReference type="SAM" id="Phobius"/>
    </source>
</evidence>
<dbReference type="STRING" id="171693.BN988_00299"/>
<name>W9A8M5_9BACI</name>
<evidence type="ECO:0000313" key="9">
    <source>
        <dbReference type="EMBL" id="CDO01853.1"/>
    </source>
</evidence>
<feature type="transmembrane region" description="Helical" evidence="5">
    <location>
        <begin position="293"/>
        <end position="326"/>
    </location>
</feature>
<dbReference type="eggNOG" id="COG1030">
    <property type="taxonomic scope" value="Bacteria"/>
</dbReference>
<dbReference type="Pfam" id="PF01957">
    <property type="entry name" value="NfeD"/>
    <property type="match status" value="1"/>
</dbReference>
<dbReference type="Pfam" id="PF25145">
    <property type="entry name" value="NfeD1b_N"/>
    <property type="match status" value="1"/>
</dbReference>
<comment type="caution">
    <text evidence="9">The sequence shown here is derived from an EMBL/GenBank/DDBJ whole genome shotgun (WGS) entry which is preliminary data.</text>
</comment>
<sequence>MSRKRLLPYIVLIFTVLFLCSPFIKSIAHADNGAGKTVYVIPIEKEVERGLEAFLKRTTDEAVEQGADHIIFEINTPGGRVDSAGQIAGHLQALEIPTTSFVVNEALSAGSYIALNTDTIYMRPQATMGASGVITSDGNAADKKAQSAWLASMRSAAESKGRDPLYAAAMADPSIDLSEYGAGEGEYLTLTPSIAIEVDYSEGTVDDRVELLNELGLSDATIVEKETTIAEEVARFLTNPIVIPILLSVASLGLIVELYSPGFGVPGSMGIIALILFFYGHFVAGLAGMEAMILLLLGVVLLIVEFFVPGGILGLLGIGAIIGSLLMSGYDIGHMSMSIAIAFMVAVIASVILFRRIGLDKGVFRHIILRDQTTTELGYVSTANRLELLGLEGKTVTPLRPAGTAVFDNERLDVVSEGSFIETDRNVKIVKVEGARIVVREI</sequence>
<dbReference type="PANTHER" id="PTHR33507">
    <property type="entry name" value="INNER MEMBRANE PROTEIN YBBJ"/>
    <property type="match status" value="1"/>
</dbReference>
<organism evidence="9 11">
    <name type="scientific">Oceanobacillus picturae</name>
    <dbReference type="NCBI Taxonomy" id="171693"/>
    <lineage>
        <taxon>Bacteria</taxon>
        <taxon>Bacillati</taxon>
        <taxon>Bacillota</taxon>
        <taxon>Bacilli</taxon>
        <taxon>Bacillales</taxon>
        <taxon>Bacillaceae</taxon>
        <taxon>Oceanobacillus</taxon>
    </lineage>
</organism>
<dbReference type="GO" id="GO:0005886">
    <property type="term" value="C:plasma membrane"/>
    <property type="evidence" value="ECO:0007669"/>
    <property type="project" value="TreeGrafter"/>
</dbReference>
<dbReference type="Gene3D" id="3.90.226.10">
    <property type="entry name" value="2-enoyl-CoA Hydratase, Chain A, domain 1"/>
    <property type="match status" value="1"/>
</dbReference>